<dbReference type="SUPFAM" id="SSF52058">
    <property type="entry name" value="L domain-like"/>
    <property type="match status" value="2"/>
</dbReference>
<dbReference type="Pfam" id="PF17968">
    <property type="entry name" value="Tlr3_TMD"/>
    <property type="match status" value="1"/>
</dbReference>
<dbReference type="GO" id="GO:0045087">
    <property type="term" value="P:innate immune response"/>
    <property type="evidence" value="ECO:0007669"/>
    <property type="project" value="UniProtKB-KW"/>
</dbReference>
<evidence type="ECO:0000256" key="15">
    <source>
        <dbReference type="SAM" id="SignalP"/>
    </source>
</evidence>
<feature type="transmembrane region" description="Helical" evidence="14">
    <location>
        <begin position="715"/>
        <end position="734"/>
    </location>
</feature>
<feature type="signal peptide" evidence="15">
    <location>
        <begin position="1"/>
        <end position="23"/>
    </location>
</feature>
<dbReference type="Gene3D" id="3.40.50.10140">
    <property type="entry name" value="Toll/interleukin-1 receptor homology (TIR) domain"/>
    <property type="match status" value="1"/>
</dbReference>
<keyword evidence="8" id="KW-0391">Immunity</keyword>
<keyword evidence="6 15" id="KW-0732">Signal</keyword>
<dbReference type="InterPro" id="IPR003591">
    <property type="entry name" value="Leu-rich_rpt_typical-subtyp"/>
</dbReference>
<evidence type="ECO:0000256" key="9">
    <source>
        <dbReference type="ARBA" id="ARBA00022989"/>
    </source>
</evidence>
<dbReference type="PANTHER" id="PTHR24365:SF524">
    <property type="entry name" value="TOLL-LIKE RECEPTOR 3"/>
    <property type="match status" value="1"/>
</dbReference>
<keyword evidence="18" id="KW-1185">Reference proteome</keyword>
<comment type="subcellular location">
    <subcellularLocation>
        <location evidence="1">Membrane</location>
        <topology evidence="1">Single-pass type I membrane protein</topology>
    </subcellularLocation>
</comment>
<dbReference type="Pfam" id="PF01582">
    <property type="entry name" value="TIR"/>
    <property type="match status" value="1"/>
</dbReference>
<evidence type="ECO:0000256" key="4">
    <source>
        <dbReference type="ARBA" id="ARBA00022614"/>
    </source>
</evidence>
<keyword evidence="3" id="KW-0399">Innate immunity</keyword>
<dbReference type="RefSeq" id="XP_030207631.1">
    <property type="nucleotide sequence ID" value="XM_030351771.1"/>
</dbReference>
<keyword evidence="4" id="KW-0433">Leucine-rich repeat</keyword>
<sequence length="915" mass="103061">MPLPHGANRLLCWLALFAHLTAANHGRTASEPKKTACVVRGASADCSHMNLNVIPQDLPQDITRLDVSHNRLTGLPGANLSRYAGLLDLDVTFNSLTKLDPSLCQTLSRLRTLNLERNEVHVLRDQDLSGCVQLTVLNMASNRLAFKAKWPDPFAALENLTTLDVSNNMLLTAKLGSKPQLPRLVALTLSHNAISTLKKEDFYFLSRSPSLFVLNLSYLPLKKFEDGCFQQIANISFLKMDGCNLASQITKLCTELSDTAIHTLSLQDATLLKLTNITFKGLHKTNLTILDLSSNKMSAIEKGAFQWLPTLKTLHLERNNFKHLTKDTFVGLENLKELNLRQALVKSQTSSTSIIDDYTFSPLVALETLILEHTAIRSITENTFTGLTSLQYFYIGWSSCTSLKSLTEKTFVSLAASPLRLVNLTATAITSIGNGSFSAFPNLTTLLLDFNFISQTLQGAEFEGLGQLEQLFFSNNRQKVELRSLSFVQLPKLSLLTLGRTLTGSLDLVPSPFAPLKNLKVLDLSNNNIANINARMLEGLENLMVLKMQHNNLARVWKSANVGGPVLFLKDLGNLTVLNMEYNGLDEIPTDALTGLKKLKEMRFTGNLLNNLKDSVFEDLLSLQTLSIQKNLITSVRPQVFKPAMENLTLLDMGRNPFDCTCESILWFVTWLNTTKASLTGGKDQFTCNTPLAYFNRSVMDFDLLSCKDSTPFQALYILSSTIVIALMLGALLVRFQGWRIQFYWNVLINRTLGFSDAKVEEGREFEFDAYVIHADEDQKWVERSLLPLETDRYVFCMEGRDFLPGTSRIEAIVDNMRRSRKYLFVVTESLLNDHWCRGFKAHHALHRVMEERRDAVILVFLQDINDYRLSRSLFLRRGMLQLRCLLNWPVHKERIPAFHEKLHIALGTTNTPKP</sequence>
<keyword evidence="5 14" id="KW-0812">Transmembrane</keyword>
<dbReference type="GO" id="GO:0038023">
    <property type="term" value="F:signaling receptor activity"/>
    <property type="evidence" value="ECO:0007669"/>
    <property type="project" value="TreeGrafter"/>
</dbReference>
<dbReference type="OMA" id="PYIYFWG"/>
<evidence type="ECO:0000256" key="2">
    <source>
        <dbReference type="ARBA" id="ARBA00009634"/>
    </source>
</evidence>
<dbReference type="SMART" id="SM00369">
    <property type="entry name" value="LRR_TYP"/>
    <property type="match status" value="13"/>
</dbReference>
<keyword evidence="13" id="KW-0395">Inflammatory response</keyword>
<keyword evidence="12" id="KW-0325">Glycoprotein</keyword>
<dbReference type="GeneTree" id="ENSGT00940000166529"/>
<evidence type="ECO:0000256" key="13">
    <source>
        <dbReference type="ARBA" id="ARBA00023198"/>
    </source>
</evidence>
<dbReference type="PRINTS" id="PR00019">
    <property type="entry name" value="LEURICHRPT"/>
</dbReference>
<evidence type="ECO:0000256" key="11">
    <source>
        <dbReference type="ARBA" id="ARBA00023170"/>
    </source>
</evidence>
<accession>A0A8C5BE82</accession>
<evidence type="ECO:0000256" key="3">
    <source>
        <dbReference type="ARBA" id="ARBA00022588"/>
    </source>
</evidence>
<dbReference type="Proteomes" id="UP000694546">
    <property type="component" value="Chromosome 3"/>
</dbReference>
<dbReference type="AlphaFoldDB" id="A0A8C5BE82"/>
<dbReference type="CTD" id="7098"/>
<evidence type="ECO:0000313" key="18">
    <source>
        <dbReference type="Proteomes" id="UP000694546"/>
    </source>
</evidence>
<evidence type="ECO:0000256" key="10">
    <source>
        <dbReference type="ARBA" id="ARBA00023136"/>
    </source>
</evidence>
<dbReference type="GO" id="GO:0006954">
    <property type="term" value="P:inflammatory response"/>
    <property type="evidence" value="ECO:0007669"/>
    <property type="project" value="UniProtKB-KW"/>
</dbReference>
<evidence type="ECO:0000313" key="17">
    <source>
        <dbReference type="Ensembl" id="ENSGMOP00000044259.1"/>
    </source>
</evidence>
<dbReference type="InterPro" id="IPR000157">
    <property type="entry name" value="TIR_dom"/>
</dbReference>
<keyword evidence="10 14" id="KW-0472">Membrane</keyword>
<gene>
    <name evidence="17" type="primary">tlr3</name>
</gene>
<dbReference type="InterPro" id="IPR001611">
    <property type="entry name" value="Leu-rich_rpt"/>
</dbReference>
<evidence type="ECO:0000256" key="1">
    <source>
        <dbReference type="ARBA" id="ARBA00004479"/>
    </source>
</evidence>
<keyword evidence="7" id="KW-0677">Repeat</keyword>
<dbReference type="InterPro" id="IPR035897">
    <property type="entry name" value="Toll_tir_struct_dom_sf"/>
</dbReference>
<dbReference type="SMART" id="SM00255">
    <property type="entry name" value="TIR"/>
    <property type="match status" value="1"/>
</dbReference>
<dbReference type="InterPro" id="IPR026906">
    <property type="entry name" value="LRR_5"/>
</dbReference>
<evidence type="ECO:0000256" key="14">
    <source>
        <dbReference type="SAM" id="Phobius"/>
    </source>
</evidence>
<dbReference type="Gene3D" id="3.80.10.10">
    <property type="entry name" value="Ribonuclease Inhibitor"/>
    <property type="match status" value="1"/>
</dbReference>
<comment type="similarity">
    <text evidence="2">Belongs to the Toll-like receptor family.</text>
</comment>
<dbReference type="Ensembl" id="ENSGMOT00000043018.1">
    <property type="protein sequence ID" value="ENSGMOP00000044259.1"/>
    <property type="gene ID" value="ENSGMOG00000035330.1"/>
</dbReference>
<dbReference type="SUPFAM" id="SSF52200">
    <property type="entry name" value="Toll/Interleukin receptor TIR domain"/>
    <property type="match status" value="1"/>
</dbReference>
<proteinExistence type="inferred from homology"/>
<feature type="domain" description="TIR" evidence="16">
    <location>
        <begin position="766"/>
        <end position="907"/>
    </location>
</feature>
<dbReference type="Pfam" id="PF13855">
    <property type="entry name" value="LRR_8"/>
    <property type="match status" value="4"/>
</dbReference>
<dbReference type="InterPro" id="IPR000483">
    <property type="entry name" value="Cys-rich_flank_reg_C"/>
</dbReference>
<dbReference type="GO" id="GO:0005886">
    <property type="term" value="C:plasma membrane"/>
    <property type="evidence" value="ECO:0007669"/>
    <property type="project" value="TreeGrafter"/>
</dbReference>
<name>A0A8C5BE82_GADMO</name>
<evidence type="ECO:0000259" key="16">
    <source>
        <dbReference type="PROSITE" id="PS50104"/>
    </source>
</evidence>
<dbReference type="KEGG" id="gmh:115540466"/>
<dbReference type="GeneID" id="115540466"/>
<keyword evidence="11" id="KW-0675">Receptor</keyword>
<dbReference type="InterPro" id="IPR032675">
    <property type="entry name" value="LRR_dom_sf"/>
</dbReference>
<feature type="chain" id="PRO_5034081266" description="TIR domain-containing protein" evidence="15">
    <location>
        <begin position="24"/>
        <end position="915"/>
    </location>
</feature>
<organism evidence="17 18">
    <name type="scientific">Gadus morhua</name>
    <name type="common">Atlantic cod</name>
    <dbReference type="NCBI Taxonomy" id="8049"/>
    <lineage>
        <taxon>Eukaryota</taxon>
        <taxon>Metazoa</taxon>
        <taxon>Chordata</taxon>
        <taxon>Craniata</taxon>
        <taxon>Vertebrata</taxon>
        <taxon>Euteleostomi</taxon>
        <taxon>Actinopterygii</taxon>
        <taxon>Neopterygii</taxon>
        <taxon>Teleostei</taxon>
        <taxon>Neoteleostei</taxon>
        <taxon>Acanthomorphata</taxon>
        <taxon>Zeiogadaria</taxon>
        <taxon>Gadariae</taxon>
        <taxon>Gadiformes</taxon>
        <taxon>Gadoidei</taxon>
        <taxon>Gadidae</taxon>
        <taxon>Gadus</taxon>
    </lineage>
</organism>
<evidence type="ECO:0000256" key="5">
    <source>
        <dbReference type="ARBA" id="ARBA00022692"/>
    </source>
</evidence>
<dbReference type="FunFam" id="3.80.10.10:FF:000137">
    <property type="entry name" value="Toll-like receptor 3"/>
    <property type="match status" value="1"/>
</dbReference>
<dbReference type="SMART" id="SM00082">
    <property type="entry name" value="LRRCT"/>
    <property type="match status" value="1"/>
</dbReference>
<dbReference type="Pfam" id="PF13306">
    <property type="entry name" value="LRR_5"/>
    <property type="match status" value="1"/>
</dbReference>
<evidence type="ECO:0000256" key="6">
    <source>
        <dbReference type="ARBA" id="ARBA00022729"/>
    </source>
</evidence>
<dbReference type="GO" id="GO:0007165">
    <property type="term" value="P:signal transduction"/>
    <property type="evidence" value="ECO:0007669"/>
    <property type="project" value="InterPro"/>
</dbReference>
<reference evidence="17" key="1">
    <citation type="submission" date="2025-08" db="UniProtKB">
        <authorList>
            <consortium name="Ensembl"/>
        </authorList>
    </citation>
    <scope>IDENTIFICATION</scope>
</reference>
<keyword evidence="9 14" id="KW-1133">Transmembrane helix</keyword>
<dbReference type="PANTHER" id="PTHR24365">
    <property type="entry name" value="TOLL-LIKE RECEPTOR"/>
    <property type="match status" value="1"/>
</dbReference>
<dbReference type="PROSITE" id="PS51450">
    <property type="entry name" value="LRR"/>
    <property type="match status" value="1"/>
</dbReference>
<protein>
    <recommendedName>
        <fullName evidence="16">TIR domain-containing protein</fullName>
    </recommendedName>
</protein>
<evidence type="ECO:0000256" key="12">
    <source>
        <dbReference type="ARBA" id="ARBA00023180"/>
    </source>
</evidence>
<evidence type="ECO:0000256" key="8">
    <source>
        <dbReference type="ARBA" id="ARBA00022859"/>
    </source>
</evidence>
<dbReference type="InterPro" id="IPR041015">
    <property type="entry name" value="TLR3_TMD"/>
</dbReference>
<evidence type="ECO:0000256" key="7">
    <source>
        <dbReference type="ARBA" id="ARBA00022737"/>
    </source>
</evidence>
<reference evidence="17" key="2">
    <citation type="submission" date="2025-09" db="UniProtKB">
        <authorList>
            <consortium name="Ensembl"/>
        </authorList>
    </citation>
    <scope>IDENTIFICATION</scope>
</reference>
<dbReference type="OrthoDB" id="676979at2759"/>
<dbReference type="PROSITE" id="PS50104">
    <property type="entry name" value="TIR"/>
    <property type="match status" value="1"/>
</dbReference>
<dbReference type="SMART" id="SM00365">
    <property type="entry name" value="LRR_SD22"/>
    <property type="match status" value="5"/>
</dbReference>